<dbReference type="AlphaFoldDB" id="A0A5Q0BI80"/>
<dbReference type="Pfam" id="PF03937">
    <property type="entry name" value="Sdh5"/>
    <property type="match status" value="1"/>
</dbReference>
<evidence type="ECO:0000313" key="6">
    <source>
        <dbReference type="EMBL" id="QFY43269.1"/>
    </source>
</evidence>
<keyword evidence="7" id="KW-1185">Reference proteome</keyword>
<evidence type="ECO:0000256" key="5">
    <source>
        <dbReference type="ARBA" id="ARBA00023186"/>
    </source>
</evidence>
<proteinExistence type="inferred from homology"/>
<dbReference type="OrthoDB" id="9180899at2"/>
<dbReference type="InterPro" id="IPR050531">
    <property type="entry name" value="SdhE_FAD_assembly_factor"/>
</dbReference>
<dbReference type="GO" id="GO:0005737">
    <property type="term" value="C:cytoplasm"/>
    <property type="evidence" value="ECO:0007669"/>
    <property type="project" value="UniProtKB-SubCell"/>
</dbReference>
<evidence type="ECO:0000256" key="1">
    <source>
        <dbReference type="ARBA" id="ARBA00004496"/>
    </source>
</evidence>
<dbReference type="KEGG" id="mmob:F6R98_12110"/>
<dbReference type="InterPro" id="IPR005631">
    <property type="entry name" value="SDH"/>
</dbReference>
<name>A0A5Q0BI80_9GAMM</name>
<dbReference type="InParanoid" id="A0A5Q0BI80"/>
<dbReference type="GO" id="GO:0006105">
    <property type="term" value="P:succinate metabolic process"/>
    <property type="evidence" value="ECO:0007669"/>
    <property type="project" value="TreeGrafter"/>
</dbReference>
<evidence type="ECO:0000313" key="7">
    <source>
        <dbReference type="Proteomes" id="UP000325755"/>
    </source>
</evidence>
<dbReference type="PANTHER" id="PTHR39585:SF1">
    <property type="entry name" value="FAD ASSEMBLY FACTOR SDHE"/>
    <property type="match status" value="1"/>
</dbReference>
<comment type="subcellular location">
    <subcellularLocation>
        <location evidence="1">Cytoplasm</location>
    </subcellularLocation>
</comment>
<sequence>MNRDPGQIAWSCRRGMRELDRLLDCYRLRHLPQATEEERQAFIRLLDVPDPVLAGWLLAREEPAQDVLLCKLIIKIRGCVDVKA</sequence>
<dbReference type="EMBL" id="CP044205">
    <property type="protein sequence ID" value="QFY43269.1"/>
    <property type="molecule type" value="Genomic_DNA"/>
</dbReference>
<keyword evidence="5" id="KW-0143">Chaperone</keyword>
<keyword evidence="4" id="KW-0963">Cytoplasm</keyword>
<gene>
    <name evidence="6" type="ORF">F6R98_12110</name>
</gene>
<dbReference type="RefSeq" id="WP_153249251.1">
    <property type="nucleotide sequence ID" value="NZ_CP044205.1"/>
</dbReference>
<dbReference type="FunCoup" id="A0A5Q0BI80">
    <property type="interactions" value="88"/>
</dbReference>
<protein>
    <recommendedName>
        <fullName evidence="3">FAD assembly factor SdhE</fullName>
    </recommendedName>
</protein>
<accession>A0A5Q0BI80</accession>
<evidence type="ECO:0000256" key="3">
    <source>
        <dbReference type="ARBA" id="ARBA00019418"/>
    </source>
</evidence>
<comment type="similarity">
    <text evidence="2">Belongs to the SdhE FAD assembly factor family.</text>
</comment>
<dbReference type="Gene3D" id="1.10.150.250">
    <property type="entry name" value="Flavinator of succinate dehydrogenase"/>
    <property type="match status" value="1"/>
</dbReference>
<dbReference type="SUPFAM" id="SSF109910">
    <property type="entry name" value="YgfY-like"/>
    <property type="match status" value="1"/>
</dbReference>
<dbReference type="Proteomes" id="UP000325755">
    <property type="component" value="Chromosome"/>
</dbReference>
<organism evidence="6 7">
    <name type="scientific">Candidatus Methylospira mobilis</name>
    <dbReference type="NCBI Taxonomy" id="1808979"/>
    <lineage>
        <taxon>Bacteria</taxon>
        <taxon>Pseudomonadati</taxon>
        <taxon>Pseudomonadota</taxon>
        <taxon>Gammaproteobacteria</taxon>
        <taxon>Methylococcales</taxon>
        <taxon>Methylococcaceae</taxon>
        <taxon>Candidatus Methylospira</taxon>
    </lineage>
</organism>
<evidence type="ECO:0000256" key="2">
    <source>
        <dbReference type="ARBA" id="ARBA00008571"/>
    </source>
</evidence>
<reference evidence="6 7" key="1">
    <citation type="submission" date="2019-09" db="EMBL/GenBank/DDBJ databases">
        <title>Ecophysiology of the spiral-shaped methanotroph Methylospira mobilis as revealed by the complete genome sequence.</title>
        <authorList>
            <person name="Oshkin I.Y."/>
            <person name="Dedysh S.N."/>
            <person name="Miroshnikov K."/>
            <person name="Danilova O.V."/>
            <person name="Hakobyan A."/>
            <person name="Liesack W."/>
        </authorList>
    </citation>
    <scope>NUCLEOTIDE SEQUENCE [LARGE SCALE GENOMIC DNA]</scope>
    <source>
        <strain evidence="6 7">Shm1</strain>
    </source>
</reference>
<dbReference type="InterPro" id="IPR036714">
    <property type="entry name" value="SDH_sf"/>
</dbReference>
<dbReference type="PANTHER" id="PTHR39585">
    <property type="entry name" value="FAD ASSEMBLY FACTOR SDHE"/>
    <property type="match status" value="1"/>
</dbReference>
<evidence type="ECO:0000256" key="4">
    <source>
        <dbReference type="ARBA" id="ARBA00022490"/>
    </source>
</evidence>